<dbReference type="KEGG" id="pacp:FAZ97_34225"/>
<dbReference type="InterPro" id="IPR014710">
    <property type="entry name" value="RmlC-like_jellyroll"/>
</dbReference>
<dbReference type="Proteomes" id="UP000434209">
    <property type="component" value="Chromosome 4"/>
</dbReference>
<dbReference type="Pfam" id="PF12973">
    <property type="entry name" value="Cupin_7"/>
    <property type="match status" value="1"/>
</dbReference>
<name>A0A7Z2GDT9_9BURK</name>
<dbReference type="InterPro" id="IPR025979">
    <property type="entry name" value="ChrR-like_cupin_dom"/>
</dbReference>
<organism evidence="2 3">
    <name type="scientific">Paraburkholderia acidiphila</name>
    <dbReference type="NCBI Taxonomy" id="2571747"/>
    <lineage>
        <taxon>Bacteria</taxon>
        <taxon>Pseudomonadati</taxon>
        <taxon>Pseudomonadota</taxon>
        <taxon>Betaproteobacteria</taxon>
        <taxon>Burkholderiales</taxon>
        <taxon>Burkholderiaceae</taxon>
        <taxon>Paraburkholderia</taxon>
    </lineage>
</organism>
<dbReference type="InterPro" id="IPR011051">
    <property type="entry name" value="RmlC_Cupin_sf"/>
</dbReference>
<dbReference type="Gene3D" id="2.60.120.10">
    <property type="entry name" value="Jelly Rolls"/>
    <property type="match status" value="1"/>
</dbReference>
<evidence type="ECO:0000313" key="3">
    <source>
        <dbReference type="Proteomes" id="UP000434209"/>
    </source>
</evidence>
<dbReference type="SUPFAM" id="SSF51182">
    <property type="entry name" value="RmlC-like cupins"/>
    <property type="match status" value="1"/>
</dbReference>
<gene>
    <name evidence="2" type="ORF">FAZ97_34225</name>
</gene>
<evidence type="ECO:0000259" key="1">
    <source>
        <dbReference type="Pfam" id="PF12973"/>
    </source>
</evidence>
<keyword evidence="3" id="KW-1185">Reference proteome</keyword>
<accession>A0A7Z2GDT9</accession>
<evidence type="ECO:0000313" key="2">
    <source>
        <dbReference type="EMBL" id="QGZ59987.1"/>
    </source>
</evidence>
<proteinExistence type="predicted"/>
<dbReference type="EMBL" id="CP046912">
    <property type="protein sequence ID" value="QGZ59987.1"/>
    <property type="molecule type" value="Genomic_DNA"/>
</dbReference>
<dbReference type="OrthoDB" id="564955at2"/>
<protein>
    <submittedName>
        <fullName evidence="2">Cupin</fullName>
    </submittedName>
</protein>
<dbReference type="AlphaFoldDB" id="A0A7Z2GDT9"/>
<sequence length="180" mass="20580">MSEATTRKPDELAIPYQHPQPADMSADLVHAGVLDQWLQDDNLWVPTTKTVSFKPLLLNVSHGYYVNLLRVRQSGVLSRHRHTGPVHAMVLRGRWHYLEHDWVAEQGSYAYEPAGETHTLFVPEGVDEMITWFHVTGGYTYVDPEGNATGYEDVFTKIEAARRHYEAIGLGTDYVKRFIR</sequence>
<reference evidence="2 3" key="1">
    <citation type="submission" date="2019-12" db="EMBL/GenBank/DDBJ databases">
        <title>Paraburkholderia acidiphila 7Q-K02 sp. nov and Paraburkholderia acidisoli DHF22 sp. nov., two strains isolated from forest soil.</title>
        <authorList>
            <person name="Gao Z."/>
            <person name="Qiu L."/>
        </authorList>
    </citation>
    <scope>NUCLEOTIDE SEQUENCE [LARGE SCALE GENOMIC DNA]</scope>
    <source>
        <strain evidence="2 3">7Q-K02</strain>
    </source>
</reference>
<dbReference type="RefSeq" id="WP_158763162.1">
    <property type="nucleotide sequence ID" value="NZ_CP046912.1"/>
</dbReference>
<feature type="domain" description="ChrR-like cupin" evidence="1">
    <location>
        <begin position="41"/>
        <end position="137"/>
    </location>
</feature>
<dbReference type="CDD" id="cd20302">
    <property type="entry name" value="cupin_DAD"/>
    <property type="match status" value="1"/>
</dbReference>